<gene>
    <name evidence="1" type="ORF">I6I06_11890</name>
</gene>
<dbReference type="EMBL" id="CP066075">
    <property type="protein sequence ID" value="QQC63011.1"/>
    <property type="molecule type" value="Genomic_DNA"/>
</dbReference>
<dbReference type="AlphaFoldDB" id="A0A7T4N0K0"/>
<evidence type="ECO:0000313" key="1">
    <source>
        <dbReference type="EMBL" id="QQC63011.1"/>
    </source>
</evidence>
<dbReference type="Proteomes" id="UP000595610">
    <property type="component" value="Chromosome 1"/>
</dbReference>
<name>A0A7T4N0K0_9BURK</name>
<reference evidence="1 2" key="1">
    <citation type="submission" date="2020-12" db="EMBL/GenBank/DDBJ databases">
        <title>FDA dAtabase for Regulatory Grade micrObial Sequences (FDA-ARGOS): Supporting development and validation of Infectious Disease Dx tests.</title>
        <authorList>
            <person name="Nelson B."/>
            <person name="Plummer A."/>
            <person name="Tallon L."/>
            <person name="Sadzewicz L."/>
            <person name="Zhao X."/>
            <person name="Boylan J."/>
            <person name="Ott S."/>
            <person name="Bowen H."/>
            <person name="Vavikolanu K."/>
            <person name="Mehta A."/>
            <person name="Aluvathingal J."/>
            <person name="Nadendla S."/>
            <person name="Myers T."/>
            <person name="Yan Y."/>
            <person name="Sichtig H."/>
        </authorList>
    </citation>
    <scope>NUCLEOTIDE SEQUENCE [LARGE SCALE GENOMIC DNA]</scope>
    <source>
        <strain evidence="1 2">FDAARGOS_1049</strain>
    </source>
</reference>
<evidence type="ECO:0000313" key="2">
    <source>
        <dbReference type="Proteomes" id="UP000595610"/>
    </source>
</evidence>
<sequence>MSTTFKIYCINLDHRTDRWQDAQKNHRANGLVPEEISRWSAIVDKDFGALGCTKSHVSALTHFLTRETAPYCVILEDDFDFTRPVSEFVACFNRLAEHHIEWDVLLLTGTAVLAYEPNNNAGAARIFESQTTAGYVVSRNYVPTLLACFAETIPAMEKMRHIRPREFATMRLAVDMVWKRLQRNDRWYICHPAIGRQRPSFSDIMNQHVDYGAVTYGVAQP</sequence>
<keyword evidence="2" id="KW-1185">Reference proteome</keyword>
<organism evidence="1 2">
    <name type="scientific">Paraburkholderia ginsengisoli</name>
    <dbReference type="NCBI Taxonomy" id="311231"/>
    <lineage>
        <taxon>Bacteria</taxon>
        <taxon>Pseudomonadati</taxon>
        <taxon>Pseudomonadota</taxon>
        <taxon>Betaproteobacteria</taxon>
        <taxon>Burkholderiales</taxon>
        <taxon>Burkholderiaceae</taxon>
        <taxon>Paraburkholderia</taxon>
    </lineage>
</organism>
<dbReference type="RefSeq" id="WP_042327153.1">
    <property type="nucleotide sequence ID" value="NZ_CP066075.1"/>
</dbReference>
<evidence type="ECO:0008006" key="3">
    <source>
        <dbReference type="Google" id="ProtNLM"/>
    </source>
</evidence>
<dbReference type="KEGG" id="pgis:I6I06_11890"/>
<accession>A0A7T4N0K0</accession>
<protein>
    <recommendedName>
        <fullName evidence="3">Glycosyl transferase family 25</fullName>
    </recommendedName>
</protein>
<proteinExistence type="predicted"/>